<dbReference type="AlphaFoldDB" id="A0A918Z914"/>
<evidence type="ECO:0000313" key="2">
    <source>
        <dbReference type="EMBL" id="GHE39038.1"/>
    </source>
</evidence>
<keyword evidence="1" id="KW-1133">Transmembrane helix</keyword>
<keyword evidence="3" id="KW-1185">Reference proteome</keyword>
<dbReference type="Proteomes" id="UP000608024">
    <property type="component" value="Unassembled WGS sequence"/>
</dbReference>
<feature type="transmembrane region" description="Helical" evidence="1">
    <location>
        <begin position="28"/>
        <end position="45"/>
    </location>
</feature>
<reference evidence="2" key="2">
    <citation type="submission" date="2020-09" db="EMBL/GenBank/DDBJ databases">
        <authorList>
            <person name="Sun Q."/>
            <person name="Ohkuma M."/>
        </authorList>
    </citation>
    <scope>NUCLEOTIDE SEQUENCE</scope>
    <source>
        <strain evidence="2">JCM 4784</strain>
    </source>
</reference>
<proteinExistence type="predicted"/>
<dbReference type="EMBL" id="BNBT01000005">
    <property type="protein sequence ID" value="GHE39038.1"/>
    <property type="molecule type" value="Genomic_DNA"/>
</dbReference>
<evidence type="ECO:0000313" key="3">
    <source>
        <dbReference type="Proteomes" id="UP000608024"/>
    </source>
</evidence>
<evidence type="ECO:0000256" key="1">
    <source>
        <dbReference type="SAM" id="Phobius"/>
    </source>
</evidence>
<keyword evidence="1" id="KW-0812">Transmembrane</keyword>
<protein>
    <submittedName>
        <fullName evidence="2">Uncharacterized protein</fullName>
    </submittedName>
</protein>
<gene>
    <name evidence="2" type="ORF">GCM10018785_05770</name>
</gene>
<comment type="caution">
    <text evidence="2">The sequence shown here is derived from an EMBL/GenBank/DDBJ whole genome shotgun (WGS) entry which is preliminary data.</text>
</comment>
<organism evidence="2 3">
    <name type="scientific">Streptomyces longispororuber</name>
    <dbReference type="NCBI Taxonomy" id="68230"/>
    <lineage>
        <taxon>Bacteria</taxon>
        <taxon>Bacillati</taxon>
        <taxon>Actinomycetota</taxon>
        <taxon>Actinomycetes</taxon>
        <taxon>Kitasatosporales</taxon>
        <taxon>Streptomycetaceae</taxon>
        <taxon>Streptomyces</taxon>
    </lineage>
</organism>
<reference evidence="2" key="1">
    <citation type="journal article" date="2014" name="Int. J. Syst. Evol. Microbiol.">
        <title>Complete genome sequence of Corynebacterium casei LMG S-19264T (=DSM 44701T), isolated from a smear-ripened cheese.</title>
        <authorList>
            <consortium name="US DOE Joint Genome Institute (JGI-PGF)"/>
            <person name="Walter F."/>
            <person name="Albersmeier A."/>
            <person name="Kalinowski J."/>
            <person name="Ruckert C."/>
        </authorList>
    </citation>
    <scope>NUCLEOTIDE SEQUENCE</scope>
    <source>
        <strain evidence="2">JCM 4784</strain>
    </source>
</reference>
<sequence>MAWTALCVLLALWSLAWGIGAARGTTHAWVYCFCGLILLACALWARRSAIRNSPPRHL</sequence>
<accession>A0A918Z914</accession>
<keyword evidence="1" id="KW-0472">Membrane</keyword>
<name>A0A918Z914_9ACTN</name>